<feature type="domain" description="Agenet" evidence="3">
    <location>
        <begin position="153"/>
        <end position="213"/>
    </location>
</feature>
<dbReference type="Proteomes" id="UP000657918">
    <property type="component" value="Chromosome 8"/>
</dbReference>
<accession>A0A835MSY2</accession>
<feature type="compositionally biased region" description="Basic and acidic residues" evidence="1">
    <location>
        <begin position="548"/>
        <end position="559"/>
    </location>
</feature>
<organism evidence="4 5">
    <name type="scientific">Salix dunnii</name>
    <dbReference type="NCBI Taxonomy" id="1413687"/>
    <lineage>
        <taxon>Eukaryota</taxon>
        <taxon>Viridiplantae</taxon>
        <taxon>Streptophyta</taxon>
        <taxon>Embryophyta</taxon>
        <taxon>Tracheophyta</taxon>
        <taxon>Spermatophyta</taxon>
        <taxon>Magnoliopsida</taxon>
        <taxon>eudicotyledons</taxon>
        <taxon>Gunneridae</taxon>
        <taxon>Pentapetalae</taxon>
        <taxon>rosids</taxon>
        <taxon>fabids</taxon>
        <taxon>Malpighiales</taxon>
        <taxon>Salicaceae</taxon>
        <taxon>Saliceae</taxon>
        <taxon>Salix</taxon>
    </lineage>
</organism>
<dbReference type="EMBL" id="JADGMS010000008">
    <property type="protein sequence ID" value="KAF9677692.1"/>
    <property type="molecule type" value="Genomic_DNA"/>
</dbReference>
<sequence>MDENDLPFKVGQLAEARSFARGYRGAWFRCKIIDIARRDSGMLYALQFYDFPDEKSYSSDITVNMPNVIVESNAINMLVGLALAGLLQFMLALTIILFMNVELNWTKLYQYPKPRLKNSERQLMVRPCFPSVYRENKLSEIKTISEVVVVVNDVWKVGDFVDWWTDGCYWSGRLTKALGNEKYLIDLFPPPAGEGSSYEASSKDFRPSLSWSLDSGWIVPIPSVIDNHHPCARLIKPVNQGSSTNLAIQAADKGRKDPEATVRASNELNASFSSLIATSRSKLMGKGPFSSHIATSRSELMGKGPLNPAASNEKRTPGRNTGLDETNGGASKSSCSDSQSSPHVRGASAEVAEAAADKGRKDPEATVRASSELNASFSSYITTSRYKLMGKGPFSSHIATSRSELMGKVPMNPVASNETRTPGRNTGLDETNGGASKSSCSDSQSSPHVRGASAEVAEAAADKGRKDPEATVRASSELNASFSSHIATSRSELMGKGPMNPAASNETRTPGRDTGLDETNGGATKSSCSDSQSSPHVRGASAEVAEDTGGKDCDNNDPPLKKMKTDGGICLDSTCSDTIEAAILDLEVLVNRIKWMKDVLNFGMPLSNTATPSWKFLEHRGPSRPK</sequence>
<evidence type="ECO:0000313" key="5">
    <source>
        <dbReference type="Proteomes" id="UP000657918"/>
    </source>
</evidence>
<feature type="compositionally biased region" description="Basic and acidic residues" evidence="1">
    <location>
        <begin position="355"/>
        <end position="365"/>
    </location>
</feature>
<dbReference type="Pfam" id="PF05641">
    <property type="entry name" value="Agenet"/>
    <property type="match status" value="1"/>
</dbReference>
<feature type="compositionally biased region" description="Low complexity" evidence="1">
    <location>
        <begin position="436"/>
        <end position="459"/>
    </location>
</feature>
<dbReference type="AlphaFoldDB" id="A0A835MSY2"/>
<keyword evidence="5" id="KW-1185">Reference proteome</keyword>
<feature type="compositionally biased region" description="Polar residues" evidence="1">
    <location>
        <begin position="414"/>
        <end position="424"/>
    </location>
</feature>
<evidence type="ECO:0000313" key="4">
    <source>
        <dbReference type="EMBL" id="KAF9677692.1"/>
    </source>
</evidence>
<comment type="caution">
    <text evidence="4">The sequence shown here is derived from an EMBL/GenBank/DDBJ whole genome shotgun (WGS) entry which is preliminary data.</text>
</comment>
<keyword evidence="2" id="KW-0812">Transmembrane</keyword>
<dbReference type="OrthoDB" id="1894168at2759"/>
<proteinExistence type="predicted"/>
<evidence type="ECO:0000259" key="3">
    <source>
        <dbReference type="SMART" id="SM00743"/>
    </source>
</evidence>
<keyword evidence="2" id="KW-1133">Transmembrane helix</keyword>
<feature type="compositionally biased region" description="Polar residues" evidence="1">
    <location>
        <begin position="521"/>
        <end position="535"/>
    </location>
</feature>
<feature type="region of interest" description="Disordered" evidence="1">
    <location>
        <begin position="296"/>
        <end position="368"/>
    </location>
</feature>
<reference evidence="4 5" key="1">
    <citation type="submission" date="2020-10" db="EMBL/GenBank/DDBJ databases">
        <title>Plant Genome Project.</title>
        <authorList>
            <person name="Zhang R.-G."/>
        </authorList>
    </citation>
    <scope>NUCLEOTIDE SEQUENCE [LARGE SCALE GENOMIC DNA]</scope>
    <source>
        <strain evidence="4">FAFU-HL-1</strain>
        <tissue evidence="4">Leaf</tissue>
    </source>
</reference>
<feature type="compositionally biased region" description="Polar residues" evidence="1">
    <location>
        <begin position="473"/>
        <end position="491"/>
    </location>
</feature>
<dbReference type="PANTHER" id="PTHR36805">
    <property type="entry name" value="AGENET DOMAIN-CONTAINING PROTEIN"/>
    <property type="match status" value="1"/>
</dbReference>
<evidence type="ECO:0000256" key="1">
    <source>
        <dbReference type="SAM" id="MobiDB-lite"/>
    </source>
</evidence>
<feature type="region of interest" description="Disordered" evidence="1">
    <location>
        <begin position="404"/>
        <end position="559"/>
    </location>
</feature>
<name>A0A835MSY2_9ROSI</name>
<dbReference type="InterPro" id="IPR008395">
    <property type="entry name" value="Agenet-like_dom"/>
</dbReference>
<keyword evidence="2" id="KW-0472">Membrane</keyword>
<dbReference type="InterPro" id="IPR014002">
    <property type="entry name" value="Agenet_dom_plant"/>
</dbReference>
<dbReference type="SMART" id="SM00743">
    <property type="entry name" value="Agenet"/>
    <property type="match status" value="1"/>
</dbReference>
<feature type="compositionally biased region" description="Basic and acidic residues" evidence="1">
    <location>
        <begin position="460"/>
        <end position="470"/>
    </location>
</feature>
<protein>
    <recommendedName>
        <fullName evidence="3">Agenet domain-containing protein</fullName>
    </recommendedName>
</protein>
<evidence type="ECO:0000256" key="2">
    <source>
        <dbReference type="SAM" id="Phobius"/>
    </source>
</evidence>
<dbReference type="PANTHER" id="PTHR36805:SF7">
    <property type="entry name" value="AGENET DOMAIN-CONTAINING PROTEIN"/>
    <property type="match status" value="1"/>
</dbReference>
<feature type="compositionally biased region" description="Low complexity" evidence="1">
    <location>
        <begin position="331"/>
        <end position="354"/>
    </location>
</feature>
<feature type="transmembrane region" description="Helical" evidence="2">
    <location>
        <begin position="74"/>
        <end position="98"/>
    </location>
</feature>
<gene>
    <name evidence="4" type="ORF">SADUNF_Sadunf08G0134000</name>
</gene>